<dbReference type="Pfam" id="PF01886">
    <property type="entry name" value="DUF61"/>
    <property type="match status" value="1"/>
</dbReference>
<accession>A0A7J3ZKK2</accession>
<comment type="caution">
    <text evidence="1">The sequence shown here is derived from an EMBL/GenBank/DDBJ whole genome shotgun (WGS) entry which is preliminary data.</text>
</comment>
<gene>
    <name evidence="1" type="ORF">ENM78_03865</name>
</gene>
<dbReference type="EMBL" id="DRZC01000055">
    <property type="protein sequence ID" value="HHQ80573.1"/>
    <property type="molecule type" value="Genomic_DNA"/>
</dbReference>
<evidence type="ECO:0000313" key="1">
    <source>
        <dbReference type="EMBL" id="HHQ80573.1"/>
    </source>
</evidence>
<reference evidence="1" key="1">
    <citation type="journal article" date="2020" name="mSystems">
        <title>Genome- and Community-Level Interaction Insights into Carbon Utilization and Element Cycling Functions of Hydrothermarchaeota in Hydrothermal Sediment.</title>
        <authorList>
            <person name="Zhou Z."/>
            <person name="Liu Y."/>
            <person name="Xu W."/>
            <person name="Pan J."/>
            <person name="Luo Z.H."/>
            <person name="Li M."/>
        </authorList>
    </citation>
    <scope>NUCLEOTIDE SEQUENCE [LARGE SCALE GENOMIC DNA]</scope>
    <source>
        <strain evidence="1">SpSt-1116</strain>
    </source>
</reference>
<protein>
    <submittedName>
        <fullName evidence="1">DUF61 family protein</fullName>
    </submittedName>
</protein>
<sequence length="144" mass="16683">MREREAEGREVTASLLEQIFQYESRSLYSEPLEEIPLRLADADNDITVPLSNGSDLIVLASDVNRLKRELPKYLHDKLKLPLHLKLINIKPVRVLIAGDRWQARVVHFLLTGELKWNASNIIGEEEVKRHLRRFRTGDHLSLAR</sequence>
<name>A0A7J3ZKK2_9CREN</name>
<dbReference type="InterPro" id="IPR002746">
    <property type="entry name" value="UPF0216"/>
</dbReference>
<proteinExistence type="predicted"/>
<organism evidence="1">
    <name type="scientific">Fervidicoccus fontis</name>
    <dbReference type="NCBI Taxonomy" id="683846"/>
    <lineage>
        <taxon>Archaea</taxon>
        <taxon>Thermoproteota</taxon>
        <taxon>Thermoprotei</taxon>
        <taxon>Fervidicoccales</taxon>
        <taxon>Fervidicoccaceae</taxon>
        <taxon>Fervidicoccus</taxon>
    </lineage>
</organism>
<dbReference type="AlphaFoldDB" id="A0A7J3ZKK2"/>